<feature type="compositionally biased region" description="Pro residues" evidence="1">
    <location>
        <begin position="135"/>
        <end position="145"/>
    </location>
</feature>
<evidence type="ECO:0000256" key="1">
    <source>
        <dbReference type="SAM" id="MobiDB-lite"/>
    </source>
</evidence>
<feature type="non-terminal residue" evidence="2">
    <location>
        <position position="145"/>
    </location>
</feature>
<feature type="region of interest" description="Disordered" evidence="1">
    <location>
        <begin position="38"/>
        <end position="145"/>
    </location>
</feature>
<feature type="compositionally biased region" description="Basic residues" evidence="1">
    <location>
        <begin position="38"/>
        <end position="49"/>
    </location>
</feature>
<sequence>EVTWMAQGRLDRQRHFQPLGPRRLHRGRHDVQGRHVLRARQRQRDRLRRPAPSPGAQDTGGRALHRHAILPVRRPILPQGGRRVRQAVRGQDSRRRRGRRWCRGDPRRHARRHDGLARGERHGEAGRDGLVSAPAPRPCSPLLPS</sequence>
<comment type="caution">
    <text evidence="2">The sequence shown here is derived from an EMBL/GenBank/DDBJ whole genome shotgun (WGS) entry which is preliminary data.</text>
</comment>
<organism evidence="2 3">
    <name type="scientific">Prorocentrum cordatum</name>
    <dbReference type="NCBI Taxonomy" id="2364126"/>
    <lineage>
        <taxon>Eukaryota</taxon>
        <taxon>Sar</taxon>
        <taxon>Alveolata</taxon>
        <taxon>Dinophyceae</taxon>
        <taxon>Prorocentrales</taxon>
        <taxon>Prorocentraceae</taxon>
        <taxon>Prorocentrum</taxon>
    </lineage>
</organism>
<proteinExistence type="predicted"/>
<dbReference type="EMBL" id="CAUYUJ010020723">
    <property type="protein sequence ID" value="CAK0900072.1"/>
    <property type="molecule type" value="Genomic_DNA"/>
</dbReference>
<gene>
    <name evidence="2" type="ORF">PCOR1329_LOCUS77467</name>
</gene>
<name>A0ABN9XNE5_9DINO</name>
<reference evidence="2" key="1">
    <citation type="submission" date="2023-10" db="EMBL/GenBank/DDBJ databases">
        <authorList>
            <person name="Chen Y."/>
            <person name="Shah S."/>
            <person name="Dougan E. K."/>
            <person name="Thang M."/>
            <person name="Chan C."/>
        </authorList>
    </citation>
    <scope>NUCLEOTIDE SEQUENCE [LARGE SCALE GENOMIC DNA]</scope>
</reference>
<protein>
    <submittedName>
        <fullName evidence="2">Uncharacterized protein</fullName>
    </submittedName>
</protein>
<accession>A0ABN9XNE5</accession>
<evidence type="ECO:0000313" key="2">
    <source>
        <dbReference type="EMBL" id="CAK0900072.1"/>
    </source>
</evidence>
<dbReference type="Proteomes" id="UP001189429">
    <property type="component" value="Unassembled WGS sequence"/>
</dbReference>
<feature type="compositionally biased region" description="Basic and acidic residues" evidence="1">
    <location>
        <begin position="102"/>
        <end position="127"/>
    </location>
</feature>
<evidence type="ECO:0000313" key="3">
    <source>
        <dbReference type="Proteomes" id="UP001189429"/>
    </source>
</evidence>
<feature type="non-terminal residue" evidence="2">
    <location>
        <position position="1"/>
    </location>
</feature>
<keyword evidence="3" id="KW-1185">Reference proteome</keyword>